<dbReference type="RefSeq" id="WP_056946084.1">
    <property type="nucleotide sequence ID" value="NZ_AYYS01000009.1"/>
</dbReference>
<keyword evidence="7" id="KW-1133">Transmembrane helix</keyword>
<keyword evidence="4" id="KW-0812">Transmembrane</keyword>
<dbReference type="AlphaFoldDB" id="A0A0R1YKF3"/>
<keyword evidence="2" id="KW-0328">Glycosyltransferase</keyword>
<protein>
    <recommendedName>
        <fullName evidence="12">Probable peptidoglycan glycosyltransferase FtsW</fullName>
        <ecNumber evidence="14">2.4.99.28</ecNumber>
    </recommendedName>
    <alternativeName>
        <fullName evidence="13">Cell division protein FtsW</fullName>
    </alternativeName>
    <alternativeName>
        <fullName evidence="10">Cell wall polymerase</fullName>
    </alternativeName>
    <alternativeName>
        <fullName evidence="9">Peptidoglycan polymerase</fullName>
    </alternativeName>
</protein>
<dbReference type="STRING" id="1423721.LA20533_07665"/>
<dbReference type="PROSITE" id="PS00428">
    <property type="entry name" value="FTSW_RODA_SPOVE"/>
    <property type="match status" value="1"/>
</dbReference>
<evidence type="ECO:0000256" key="8">
    <source>
        <dbReference type="ARBA" id="ARBA00023136"/>
    </source>
</evidence>
<evidence type="ECO:0000256" key="2">
    <source>
        <dbReference type="ARBA" id="ARBA00022676"/>
    </source>
</evidence>
<evidence type="ECO:0000313" key="17">
    <source>
        <dbReference type="EMBL" id="KRM42754.1"/>
    </source>
</evidence>
<dbReference type="PATRIC" id="fig|1423721.4.peg.555"/>
<evidence type="ECO:0000256" key="7">
    <source>
        <dbReference type="ARBA" id="ARBA00022989"/>
    </source>
</evidence>
<evidence type="ECO:0000313" key="18">
    <source>
        <dbReference type="Proteomes" id="UP000051230"/>
    </source>
</evidence>
<evidence type="ECO:0000256" key="1">
    <source>
        <dbReference type="ARBA" id="ARBA00004141"/>
    </source>
</evidence>
<keyword evidence="5" id="KW-0133">Cell shape</keyword>
<evidence type="ECO:0000256" key="16">
    <source>
        <dbReference type="ARBA" id="ARBA00049966"/>
    </source>
</evidence>
<dbReference type="KEGG" id="lah:LA20533_07665"/>
<evidence type="ECO:0000256" key="14">
    <source>
        <dbReference type="ARBA" id="ARBA00044770"/>
    </source>
</evidence>
<dbReference type="EMBL" id="AYYS01000009">
    <property type="protein sequence ID" value="KRM42754.1"/>
    <property type="molecule type" value="Genomic_DNA"/>
</dbReference>
<evidence type="ECO:0000256" key="10">
    <source>
        <dbReference type="ARBA" id="ARBA00033270"/>
    </source>
</evidence>
<dbReference type="OrthoDB" id="9812661at2"/>
<gene>
    <name evidence="17" type="ORF">FD40_GL000549</name>
</gene>
<evidence type="ECO:0000256" key="15">
    <source>
        <dbReference type="ARBA" id="ARBA00049902"/>
    </source>
</evidence>
<accession>A0A0R1YKF3</accession>
<evidence type="ECO:0000256" key="9">
    <source>
        <dbReference type="ARBA" id="ARBA00032370"/>
    </source>
</evidence>
<comment type="function">
    <text evidence="16">Peptidoglycan polymerase that is essential for cell division.</text>
</comment>
<dbReference type="EC" id="2.4.99.28" evidence="14"/>
<comment type="similarity">
    <text evidence="11">Belongs to the SEDS family. FtsW subfamily.</text>
</comment>
<proteinExistence type="inferred from homology"/>
<dbReference type="Proteomes" id="UP000051230">
    <property type="component" value="Unassembled WGS sequence"/>
</dbReference>
<dbReference type="GO" id="GO:0008360">
    <property type="term" value="P:regulation of cell shape"/>
    <property type="evidence" value="ECO:0007669"/>
    <property type="project" value="UniProtKB-KW"/>
</dbReference>
<comment type="caution">
    <text evidence="17">The sequence shown here is derived from an EMBL/GenBank/DDBJ whole genome shotgun (WGS) entry which is preliminary data.</text>
</comment>
<dbReference type="GO" id="GO:0008955">
    <property type="term" value="F:peptidoglycan glycosyltransferase activity"/>
    <property type="evidence" value="ECO:0007669"/>
    <property type="project" value="UniProtKB-EC"/>
</dbReference>
<dbReference type="GO" id="GO:0005886">
    <property type="term" value="C:plasma membrane"/>
    <property type="evidence" value="ECO:0007669"/>
    <property type="project" value="TreeGrafter"/>
</dbReference>
<keyword evidence="18" id="KW-1185">Reference proteome</keyword>
<evidence type="ECO:0000256" key="3">
    <source>
        <dbReference type="ARBA" id="ARBA00022679"/>
    </source>
</evidence>
<keyword evidence="8" id="KW-0472">Membrane</keyword>
<evidence type="ECO:0000256" key="13">
    <source>
        <dbReference type="ARBA" id="ARBA00041418"/>
    </source>
</evidence>
<name>A0A0R1YKF3_9LACO</name>
<evidence type="ECO:0000256" key="12">
    <source>
        <dbReference type="ARBA" id="ARBA00041185"/>
    </source>
</evidence>
<evidence type="ECO:0000256" key="6">
    <source>
        <dbReference type="ARBA" id="ARBA00022984"/>
    </source>
</evidence>
<dbReference type="InterPro" id="IPR018365">
    <property type="entry name" value="Cell_cycle_FtsW-rel_CS"/>
</dbReference>
<reference evidence="17 18" key="1">
    <citation type="journal article" date="2015" name="Genome Announc.">
        <title>Expanding the biotechnology potential of lactobacilli through comparative genomics of 213 strains and associated genera.</title>
        <authorList>
            <person name="Sun Z."/>
            <person name="Harris H.M."/>
            <person name="McCann A."/>
            <person name="Guo C."/>
            <person name="Argimon S."/>
            <person name="Zhang W."/>
            <person name="Yang X."/>
            <person name="Jeffery I.B."/>
            <person name="Cooney J.C."/>
            <person name="Kagawa T.F."/>
            <person name="Liu W."/>
            <person name="Song Y."/>
            <person name="Salvetti E."/>
            <person name="Wrobel A."/>
            <person name="Rasinkangas P."/>
            <person name="Parkhill J."/>
            <person name="Rea M.C."/>
            <person name="O'Sullivan O."/>
            <person name="Ritari J."/>
            <person name="Douillard F.P."/>
            <person name="Paul Ross R."/>
            <person name="Yang R."/>
            <person name="Briner A.E."/>
            <person name="Felis G.E."/>
            <person name="de Vos W.M."/>
            <person name="Barrangou R."/>
            <person name="Klaenhammer T.R."/>
            <person name="Caufield P.W."/>
            <person name="Cui Y."/>
            <person name="Zhang H."/>
            <person name="O'Toole P.W."/>
        </authorList>
    </citation>
    <scope>NUCLEOTIDE SEQUENCE [LARGE SCALE GENOMIC DNA]</scope>
    <source>
        <strain evidence="17 18">DSM 20533</strain>
    </source>
</reference>
<dbReference type="GO" id="GO:0032153">
    <property type="term" value="C:cell division site"/>
    <property type="evidence" value="ECO:0007669"/>
    <property type="project" value="TreeGrafter"/>
</dbReference>
<keyword evidence="6" id="KW-0573">Peptidoglycan synthesis</keyword>
<dbReference type="GO" id="GO:0015648">
    <property type="term" value="F:lipid-linked peptidoglycan transporter activity"/>
    <property type="evidence" value="ECO:0007669"/>
    <property type="project" value="TreeGrafter"/>
</dbReference>
<organism evidence="17 18">
    <name type="scientific">Amylolactobacillus amylophilus DSM 20533 = JCM 1125</name>
    <dbReference type="NCBI Taxonomy" id="1423721"/>
    <lineage>
        <taxon>Bacteria</taxon>
        <taxon>Bacillati</taxon>
        <taxon>Bacillota</taxon>
        <taxon>Bacilli</taxon>
        <taxon>Lactobacillales</taxon>
        <taxon>Lactobacillaceae</taxon>
        <taxon>Amylolactobacillus</taxon>
    </lineage>
</organism>
<dbReference type="InterPro" id="IPR001182">
    <property type="entry name" value="FtsW/RodA"/>
</dbReference>
<evidence type="ECO:0000256" key="5">
    <source>
        <dbReference type="ARBA" id="ARBA00022960"/>
    </source>
</evidence>
<evidence type="ECO:0000256" key="4">
    <source>
        <dbReference type="ARBA" id="ARBA00022692"/>
    </source>
</evidence>
<comment type="subcellular location">
    <subcellularLocation>
        <location evidence="1">Membrane</location>
        <topology evidence="1">Multi-pass membrane protein</topology>
    </subcellularLocation>
</comment>
<dbReference type="Pfam" id="PF01098">
    <property type="entry name" value="FTSW_RODA_SPOVE"/>
    <property type="match status" value="1"/>
</dbReference>
<dbReference type="PANTHER" id="PTHR30474">
    <property type="entry name" value="CELL CYCLE PROTEIN"/>
    <property type="match status" value="1"/>
</dbReference>
<dbReference type="GO" id="GO:0051301">
    <property type="term" value="P:cell division"/>
    <property type="evidence" value="ECO:0007669"/>
    <property type="project" value="UniProtKB-KW"/>
</dbReference>
<evidence type="ECO:0000256" key="11">
    <source>
        <dbReference type="ARBA" id="ARBA00038053"/>
    </source>
</evidence>
<sequence length="394" mass="43294">MRSKIKYLDYGIFIPFLLLMTIGLVMIYSASSDLMIINKLDPTSYLKRQLIFAVLALFIGGIVFSLKIRLFKSKSLIKVLLFGVIAMLLYLMVLKLVKGDSAAVNGAVGWINLGSFNIQPVEFAKLILILYLGFILANRDGRFVPGRIVYELTAPSIIAIFLMLLTFFQPDLGGAAILFLITIIMFSVAGIPSRRVILLDVLLISMIVLGVAGLIWWNPPFLQDSYQFQRLLSFINPFKLEQHGGAQLVNSYYAIHNGGLFGVGLGNSIQKRGYLPEPYTDFIFSIITEELGVIGAAAILALMFFLIWRITMVGLKSNDSFNSLVCFGVATMIFIQTFFNIGAVLGLLPITGVTLPFISYGGSSLLVLTASIALVLNIAANERIKSEEEIASAS</sequence>
<dbReference type="PANTHER" id="PTHR30474:SF2">
    <property type="entry name" value="PEPTIDOGLYCAN GLYCOSYLTRANSFERASE FTSW-RELATED"/>
    <property type="match status" value="1"/>
</dbReference>
<keyword evidence="3" id="KW-0808">Transferase</keyword>
<comment type="catalytic activity">
    <reaction evidence="15">
        <text>[GlcNAc-(1-&gt;4)-Mur2Ac(oyl-L-Ala-gamma-D-Glu-L-Lys-D-Ala-D-Ala)](n)-di-trans,octa-cis-undecaprenyl diphosphate + beta-D-GlcNAc-(1-&gt;4)-Mur2Ac(oyl-L-Ala-gamma-D-Glu-L-Lys-D-Ala-D-Ala)-di-trans,octa-cis-undecaprenyl diphosphate = [GlcNAc-(1-&gt;4)-Mur2Ac(oyl-L-Ala-gamma-D-Glu-L-Lys-D-Ala-D-Ala)](n+1)-di-trans,octa-cis-undecaprenyl diphosphate + di-trans,octa-cis-undecaprenyl diphosphate + H(+)</text>
        <dbReference type="Rhea" id="RHEA:23708"/>
        <dbReference type="Rhea" id="RHEA-COMP:9602"/>
        <dbReference type="Rhea" id="RHEA-COMP:9603"/>
        <dbReference type="ChEBI" id="CHEBI:15378"/>
        <dbReference type="ChEBI" id="CHEBI:58405"/>
        <dbReference type="ChEBI" id="CHEBI:60033"/>
        <dbReference type="ChEBI" id="CHEBI:78435"/>
        <dbReference type="EC" id="2.4.99.28"/>
    </reaction>
</comment>
<dbReference type="GO" id="GO:0009252">
    <property type="term" value="P:peptidoglycan biosynthetic process"/>
    <property type="evidence" value="ECO:0007669"/>
    <property type="project" value="UniProtKB-KW"/>
</dbReference>